<evidence type="ECO:0000313" key="3">
    <source>
        <dbReference type="Proteomes" id="UP000029492"/>
    </source>
</evidence>
<sequence length="56" mass="6009">MHAVVRFSRRARTGRLRTEGRLTVRPARSRPAEPLRGGFSHSGSRVPTLPDGGGGA</sequence>
<reference evidence="2 3" key="1">
    <citation type="journal article" date="2014" name="PLoS ONE">
        <title>Genome Information of Methylobacterium oryzae, a Plant-Probiotic Methylotroph in the Phyllosphere.</title>
        <authorList>
            <person name="Kwak M.J."/>
            <person name="Jeong H."/>
            <person name="Madhaiyan M."/>
            <person name="Lee Y."/>
            <person name="Sa T.M."/>
            <person name="Oh T.K."/>
            <person name="Kim J.F."/>
        </authorList>
    </citation>
    <scope>NUCLEOTIDE SEQUENCE [LARGE SCALE GENOMIC DNA]</scope>
    <source>
        <strain evidence="2 3">CBMB20</strain>
    </source>
</reference>
<protein>
    <submittedName>
        <fullName evidence="2">Protein of unassigned function</fullName>
    </submittedName>
</protein>
<organism evidence="2 3">
    <name type="scientific">Methylobacterium oryzae CBMB20</name>
    <dbReference type="NCBI Taxonomy" id="693986"/>
    <lineage>
        <taxon>Bacteria</taxon>
        <taxon>Pseudomonadati</taxon>
        <taxon>Pseudomonadota</taxon>
        <taxon>Alphaproteobacteria</taxon>
        <taxon>Hyphomicrobiales</taxon>
        <taxon>Methylobacteriaceae</taxon>
        <taxon>Methylobacterium</taxon>
    </lineage>
</organism>
<dbReference type="EMBL" id="CP003811">
    <property type="protein sequence ID" value="AIQ89154.1"/>
    <property type="molecule type" value="Genomic_DNA"/>
</dbReference>
<accession>A0A089Q3J5</accession>
<name>A0A089Q3J5_9HYPH</name>
<proteinExistence type="predicted"/>
<keyword evidence="3" id="KW-1185">Reference proteome</keyword>
<dbReference type="STRING" id="693986.MOC_1399"/>
<evidence type="ECO:0000313" key="2">
    <source>
        <dbReference type="EMBL" id="AIQ89154.1"/>
    </source>
</evidence>
<dbReference type="AlphaFoldDB" id="A0A089Q3J5"/>
<evidence type="ECO:0000256" key="1">
    <source>
        <dbReference type="SAM" id="MobiDB-lite"/>
    </source>
</evidence>
<dbReference type="HOGENOM" id="CLU_3009138_0_0_5"/>
<feature type="region of interest" description="Disordered" evidence="1">
    <location>
        <begin position="1"/>
        <end position="56"/>
    </location>
</feature>
<gene>
    <name evidence="2" type="ORF">MOC_1399</name>
</gene>
<dbReference type="KEGG" id="mor:MOC_1399"/>
<dbReference type="Proteomes" id="UP000029492">
    <property type="component" value="Chromosome"/>
</dbReference>